<dbReference type="Proteomes" id="UP000530403">
    <property type="component" value="Unassembled WGS sequence"/>
</dbReference>
<dbReference type="InterPro" id="IPR050807">
    <property type="entry name" value="TransReg_Diox_bact_type"/>
</dbReference>
<keyword evidence="1" id="KW-0238">DNA-binding</keyword>
<proteinExistence type="predicted"/>
<dbReference type="EMBL" id="JACCCF010000001">
    <property type="protein sequence ID" value="NYE40672.1"/>
    <property type="molecule type" value="Genomic_DNA"/>
</dbReference>
<comment type="caution">
    <text evidence="3">The sequence shown here is derived from an EMBL/GenBank/DDBJ whole genome shotgun (WGS) entry which is preliminary data.</text>
</comment>
<dbReference type="SMART" id="SM00530">
    <property type="entry name" value="HTH_XRE"/>
    <property type="match status" value="1"/>
</dbReference>
<dbReference type="Pfam" id="PF01381">
    <property type="entry name" value="HTH_3"/>
    <property type="match status" value="1"/>
</dbReference>
<evidence type="ECO:0000313" key="5">
    <source>
        <dbReference type="Proteomes" id="UP000498980"/>
    </source>
</evidence>
<name>A0A7J0C382_9ACTN</name>
<reference evidence="4 6" key="2">
    <citation type="submission" date="2020-07" db="EMBL/GenBank/DDBJ databases">
        <title>Sequencing the genomes of 1000 actinobacteria strains.</title>
        <authorList>
            <person name="Klenk H.-P."/>
        </authorList>
    </citation>
    <scope>NUCLEOTIDE SEQUENCE [LARGE SCALE GENOMIC DNA]</scope>
    <source>
        <strain evidence="4 6">DSM 41455</strain>
    </source>
</reference>
<dbReference type="GO" id="GO:0003700">
    <property type="term" value="F:DNA-binding transcription factor activity"/>
    <property type="evidence" value="ECO:0007669"/>
    <property type="project" value="TreeGrafter"/>
</dbReference>
<evidence type="ECO:0000256" key="1">
    <source>
        <dbReference type="ARBA" id="ARBA00023125"/>
    </source>
</evidence>
<sequence>MPRVIPPDPQIMERRRRIGEQIQAARLHANLTQQDIVQRTGMDRSAYQDIEHGRSSPLLDSLLRIADAIGVPLADLVRE</sequence>
<dbReference type="GO" id="GO:0003677">
    <property type="term" value="F:DNA binding"/>
    <property type="evidence" value="ECO:0007669"/>
    <property type="project" value="UniProtKB-KW"/>
</dbReference>
<accession>A0A7J0C382</accession>
<dbReference type="InterPro" id="IPR001387">
    <property type="entry name" value="Cro/C1-type_HTH"/>
</dbReference>
<keyword evidence="5" id="KW-1185">Reference proteome</keyword>
<dbReference type="CDD" id="cd00093">
    <property type="entry name" value="HTH_XRE"/>
    <property type="match status" value="1"/>
</dbReference>
<dbReference type="PROSITE" id="PS50943">
    <property type="entry name" value="HTH_CROC1"/>
    <property type="match status" value="1"/>
</dbReference>
<dbReference type="Gene3D" id="1.10.260.40">
    <property type="entry name" value="lambda repressor-like DNA-binding domains"/>
    <property type="match status" value="1"/>
</dbReference>
<feature type="domain" description="HTH cro/C1-type" evidence="2">
    <location>
        <begin position="22"/>
        <end position="76"/>
    </location>
</feature>
<dbReference type="AlphaFoldDB" id="A0A7J0C382"/>
<evidence type="ECO:0000313" key="3">
    <source>
        <dbReference type="EMBL" id="GFM96975.1"/>
    </source>
</evidence>
<reference evidence="3 5" key="1">
    <citation type="submission" date="2020-05" db="EMBL/GenBank/DDBJ databases">
        <title>Whole genome shotgun sequence of Streptomyces fulvorobeus NBRC 15897.</title>
        <authorList>
            <person name="Komaki H."/>
            <person name="Tamura T."/>
        </authorList>
    </citation>
    <scope>NUCLEOTIDE SEQUENCE [LARGE SCALE GENOMIC DNA]</scope>
    <source>
        <strain evidence="3 5">NBRC 15897</strain>
    </source>
</reference>
<protein>
    <submittedName>
        <fullName evidence="4">Transcriptional regulator with XRE-family HTH domain</fullName>
    </submittedName>
</protein>
<dbReference type="Proteomes" id="UP000498980">
    <property type="component" value="Unassembled WGS sequence"/>
</dbReference>
<dbReference type="SUPFAM" id="SSF47413">
    <property type="entry name" value="lambda repressor-like DNA-binding domains"/>
    <property type="match status" value="1"/>
</dbReference>
<dbReference type="EMBL" id="BLWC01000001">
    <property type="protein sequence ID" value="GFM96975.1"/>
    <property type="molecule type" value="Genomic_DNA"/>
</dbReference>
<dbReference type="GO" id="GO:0005829">
    <property type="term" value="C:cytosol"/>
    <property type="evidence" value="ECO:0007669"/>
    <property type="project" value="TreeGrafter"/>
</dbReference>
<organism evidence="3 5">
    <name type="scientific">Streptomyces fulvorobeus</name>
    <dbReference type="NCBI Taxonomy" id="284028"/>
    <lineage>
        <taxon>Bacteria</taxon>
        <taxon>Bacillati</taxon>
        <taxon>Actinomycetota</taxon>
        <taxon>Actinomycetes</taxon>
        <taxon>Kitasatosporales</taxon>
        <taxon>Streptomycetaceae</taxon>
        <taxon>Streptomyces</taxon>
    </lineage>
</organism>
<dbReference type="RefSeq" id="WP_256668839.1">
    <property type="nucleotide sequence ID" value="NZ_BAAAUE010000007.1"/>
</dbReference>
<evidence type="ECO:0000313" key="4">
    <source>
        <dbReference type="EMBL" id="NYE40672.1"/>
    </source>
</evidence>
<dbReference type="InterPro" id="IPR010982">
    <property type="entry name" value="Lambda_DNA-bd_dom_sf"/>
</dbReference>
<dbReference type="PANTHER" id="PTHR46797">
    <property type="entry name" value="HTH-TYPE TRANSCRIPTIONAL REGULATOR"/>
    <property type="match status" value="1"/>
</dbReference>
<evidence type="ECO:0000313" key="6">
    <source>
        <dbReference type="Proteomes" id="UP000530403"/>
    </source>
</evidence>
<evidence type="ECO:0000259" key="2">
    <source>
        <dbReference type="PROSITE" id="PS50943"/>
    </source>
</evidence>
<dbReference type="PANTHER" id="PTHR46797:SF1">
    <property type="entry name" value="METHYLPHOSPHONATE SYNTHASE"/>
    <property type="match status" value="1"/>
</dbReference>
<gene>
    <name evidence="4" type="ORF">HEB29_001683</name>
    <name evidence="3" type="ORF">Sfulv_17860</name>
</gene>